<dbReference type="GO" id="GO:0042147">
    <property type="term" value="P:retrograde transport, endosome to Golgi"/>
    <property type="evidence" value="ECO:0007669"/>
    <property type="project" value="UniProtKB-UniRule"/>
</dbReference>
<dbReference type="GO" id="GO:0007030">
    <property type="term" value="P:Golgi organization"/>
    <property type="evidence" value="ECO:0007669"/>
    <property type="project" value="UniProtKB-UniRule"/>
</dbReference>
<keyword evidence="4" id="KW-0653">Protein transport</keyword>
<evidence type="ECO:0000256" key="3">
    <source>
        <dbReference type="ARBA" id="ARBA00023054"/>
    </source>
</evidence>
<dbReference type="PANTHER" id="PTHR15954:SF4">
    <property type="entry name" value="VACUOLAR PROTEIN SORTING-ASSOCIATED PROTEIN 51 HOMOLOG"/>
    <property type="match status" value="1"/>
</dbReference>
<dbReference type="SUPFAM" id="SSF74788">
    <property type="entry name" value="Cullin repeat-like"/>
    <property type="match status" value="1"/>
</dbReference>
<dbReference type="GO" id="GO:0005829">
    <property type="term" value="C:cytosol"/>
    <property type="evidence" value="ECO:0007669"/>
    <property type="project" value="GOC"/>
</dbReference>
<feature type="compositionally biased region" description="Polar residues" evidence="5">
    <location>
        <begin position="609"/>
        <end position="625"/>
    </location>
</feature>
<comment type="subcellular location">
    <subcellularLocation>
        <location evidence="4">Golgi apparatus</location>
        <location evidence="4">trans-Golgi network</location>
    </subcellularLocation>
    <subcellularLocation>
        <location evidence="4">Recycling endosome</location>
    </subcellularLocation>
    <text evidence="4">Localizes to the trans-Golgi network as part of the GARP complex, while it localizes to recycling endosomes as part of the EARP complex.</text>
</comment>
<comment type="caution">
    <text evidence="6">The sequence shown here is derived from an EMBL/GenBank/DDBJ whole genome shotgun (WGS) entry which is preliminary data.</text>
</comment>
<evidence type="ECO:0000313" key="6">
    <source>
        <dbReference type="EMBL" id="KAK1335532.1"/>
    </source>
</evidence>
<comment type="subunit">
    <text evidence="4">Component of the Golgi-associated retrograde protein (GARP) complex. Component of the endosome-associated retrograde protein (EARP) complex.</text>
</comment>
<dbReference type="GO" id="GO:0006869">
    <property type="term" value="P:lipid transport"/>
    <property type="evidence" value="ECO:0007669"/>
    <property type="project" value="UniProtKB-UniRule"/>
</dbReference>
<dbReference type="AlphaFoldDB" id="A0AA40HRL2"/>
<keyword evidence="4" id="KW-0813">Transport</keyword>
<proteinExistence type="inferred from homology"/>
<keyword evidence="7" id="KW-1185">Reference proteome</keyword>
<dbReference type="GO" id="GO:0016020">
    <property type="term" value="C:membrane"/>
    <property type="evidence" value="ECO:0007669"/>
    <property type="project" value="TreeGrafter"/>
</dbReference>
<dbReference type="GO" id="GO:0007041">
    <property type="term" value="P:lysosomal transport"/>
    <property type="evidence" value="ECO:0007669"/>
    <property type="project" value="TreeGrafter"/>
</dbReference>
<dbReference type="PANTHER" id="PTHR15954">
    <property type="entry name" value="VACUOLAR PROTEIN SORTING-ASSOCIATED PROTEIN 51 HOMOLOG"/>
    <property type="match status" value="1"/>
</dbReference>
<keyword evidence="4" id="KW-0333">Golgi apparatus</keyword>
<dbReference type="GO" id="GO:0032456">
    <property type="term" value="P:endocytic recycling"/>
    <property type="evidence" value="ECO:0007669"/>
    <property type="project" value="UniProtKB-UniRule"/>
</dbReference>
<organism evidence="6 7">
    <name type="scientific">Cnephaeus nilssonii</name>
    <name type="common">Northern bat</name>
    <name type="synonym">Eptesicus nilssonii</name>
    <dbReference type="NCBI Taxonomy" id="3371016"/>
    <lineage>
        <taxon>Eukaryota</taxon>
        <taxon>Metazoa</taxon>
        <taxon>Chordata</taxon>
        <taxon>Craniata</taxon>
        <taxon>Vertebrata</taxon>
        <taxon>Euteleostomi</taxon>
        <taxon>Mammalia</taxon>
        <taxon>Eutheria</taxon>
        <taxon>Laurasiatheria</taxon>
        <taxon>Chiroptera</taxon>
        <taxon>Yangochiroptera</taxon>
        <taxon>Vespertilionidae</taxon>
        <taxon>Cnephaeus</taxon>
    </lineage>
</organism>
<evidence type="ECO:0000256" key="5">
    <source>
        <dbReference type="SAM" id="MobiDB-lite"/>
    </source>
</evidence>
<reference evidence="6" key="1">
    <citation type="submission" date="2023-06" db="EMBL/GenBank/DDBJ databases">
        <title>Reference genome for the Northern bat (Eptesicus nilssonii), a most northern bat species.</title>
        <authorList>
            <person name="Laine V.N."/>
            <person name="Pulliainen A.T."/>
            <person name="Lilley T.M."/>
        </authorList>
    </citation>
    <scope>NUCLEOTIDE SEQUENCE</scope>
    <source>
        <strain evidence="6">BLF_Eptnil</strain>
        <tissue evidence="6">Kidney</tissue>
    </source>
</reference>
<evidence type="ECO:0000256" key="1">
    <source>
        <dbReference type="ARBA" id="ARBA00006080"/>
    </source>
</evidence>
<feature type="region of interest" description="Disordered" evidence="5">
    <location>
        <begin position="1"/>
        <end position="65"/>
    </location>
</feature>
<name>A0AA40HRL2_CNENI</name>
<protein>
    <recommendedName>
        <fullName evidence="2 4">Vacuolar protein sorting-associated protein 51 homolog</fullName>
    </recommendedName>
</protein>
<evidence type="ECO:0000256" key="2">
    <source>
        <dbReference type="ARBA" id="ARBA00016122"/>
    </source>
</evidence>
<accession>A0AA40HRL2</accession>
<feature type="region of interest" description="Disordered" evidence="5">
    <location>
        <begin position="609"/>
        <end position="635"/>
    </location>
</feature>
<keyword evidence="3" id="KW-0175">Coiled coil</keyword>
<dbReference type="GO" id="GO:0000938">
    <property type="term" value="C:GARP complex"/>
    <property type="evidence" value="ECO:0007669"/>
    <property type="project" value="UniProtKB-UniRule"/>
</dbReference>
<dbReference type="EMBL" id="JAULJE010000013">
    <property type="protein sequence ID" value="KAK1335532.1"/>
    <property type="molecule type" value="Genomic_DNA"/>
</dbReference>
<dbReference type="InterPro" id="IPR014812">
    <property type="entry name" value="Vps51"/>
</dbReference>
<dbReference type="Pfam" id="PF08700">
    <property type="entry name" value="VPS51_Exo84_N"/>
    <property type="match status" value="1"/>
</dbReference>
<keyword evidence="4" id="KW-0967">Endosome</keyword>
<dbReference type="GO" id="GO:0015031">
    <property type="term" value="P:protein transport"/>
    <property type="evidence" value="ECO:0007669"/>
    <property type="project" value="UniProtKB-UniRule"/>
</dbReference>
<keyword evidence="4" id="KW-0445">Lipid transport</keyword>
<evidence type="ECO:0000256" key="4">
    <source>
        <dbReference type="RuleBase" id="RU368010"/>
    </source>
</evidence>
<evidence type="ECO:0000313" key="7">
    <source>
        <dbReference type="Proteomes" id="UP001177744"/>
    </source>
</evidence>
<dbReference type="Proteomes" id="UP001177744">
    <property type="component" value="Unassembled WGS sequence"/>
</dbReference>
<comment type="function">
    <text evidence="4">Involved in retrograde transport from early and late endosomes to the late Golgi. The GARP complex is required for the maintenance of protein retrieval from endosomes to the TGN, acid hydrolase sorting, lysosome function, endosomal cholesterol traffic and autophagy. Acts as component of the EARP complex that is involved in endocytic recycling.</text>
</comment>
<gene>
    <name evidence="6" type="ORF">QTO34_003320</name>
</gene>
<dbReference type="GO" id="GO:1990745">
    <property type="term" value="C:EARP complex"/>
    <property type="evidence" value="ECO:0007669"/>
    <property type="project" value="UniProtKB-UniRule"/>
</dbReference>
<comment type="similarity">
    <text evidence="1 4">Belongs to the VPS51 family.</text>
</comment>
<sequence length="750" mass="82409">MAAAAAGPGPGSGPGDSPEGPEAEAPERRRKAHGMLKLYYGLSEGEAAGRTPGSDPLDPTDLNGAHFDPEVYLDKLRRECPLAQLMDSETDMVRQIRALDSDMQTLVYENYNKFISATDTIRKMKNDFRKMEDEMDRLATNMAVITDFSARISATLQDRHERITKLAGVHALLRKLQFLFELPSRLTKCVELGAYGQAVRYQGRARAVLQQYQHLPSFRAIQDDCQVITARLAQQLRQRFREGGSGAPEQAECVELLLALGEPAEELCEEFLAHARGRLEEELRSLEAELGPSPPAPDNLLTVAGSGFVGGLCQVATAYQELFAAQGPAGAEKLAAFAQELGGCYFALVERRLAQEQGGSDNSLLVRALDRFHRRLRAPGALLAAAGLADAATEIERVARERLGHHLQGLRAAFLGCLTDVRQALAAPRLAGKEGPGLAELLANVASSILSHIKASLAAFHLFTAKEVSFSNKPYFRGEFCSQGVREGLIVGFIRSMCQTAQSFCDSPGEKGGATPPALLLLLSRLCLDYETATISYILTLTDEQFLVQVQGLVISQMLRKSVETRDWLSTLEPRNVRAVMKRVVEDTTAIDVQVGLLYEEGVRKAQSSDSSKRTFSGYSSSRQQGRYAPSYTPSAPMDTNLLSNIQKLFSERIDVFSPVEFNKVSVLTGIIKISLKTLLECVRLRTFGRFGLQQVQVDCHFLQLYLWRFVADEELVHLLLDEVVASAALRCPDPVPMEPSVVEVICERG</sequence>
<dbReference type="InterPro" id="IPR016159">
    <property type="entry name" value="Cullin_repeat-like_dom_sf"/>
</dbReference>
<dbReference type="GO" id="GO:0048193">
    <property type="term" value="P:Golgi vesicle transport"/>
    <property type="evidence" value="ECO:0007669"/>
    <property type="project" value="TreeGrafter"/>
</dbReference>